<evidence type="ECO:0000256" key="1">
    <source>
        <dbReference type="SAM" id="Phobius"/>
    </source>
</evidence>
<keyword evidence="1" id="KW-0812">Transmembrane</keyword>
<feature type="transmembrane region" description="Helical" evidence="1">
    <location>
        <begin position="525"/>
        <end position="548"/>
    </location>
</feature>
<proteinExistence type="predicted"/>
<feature type="transmembrane region" description="Helical" evidence="1">
    <location>
        <begin position="568"/>
        <end position="588"/>
    </location>
</feature>
<organism evidence="2 3">
    <name type="scientific">Achlya hypogyna</name>
    <name type="common">Oomycete</name>
    <name type="synonym">Protoachlya hypogyna</name>
    <dbReference type="NCBI Taxonomy" id="1202772"/>
    <lineage>
        <taxon>Eukaryota</taxon>
        <taxon>Sar</taxon>
        <taxon>Stramenopiles</taxon>
        <taxon>Oomycota</taxon>
        <taxon>Saprolegniomycetes</taxon>
        <taxon>Saprolegniales</taxon>
        <taxon>Achlyaceae</taxon>
        <taxon>Achlya</taxon>
    </lineage>
</organism>
<feature type="transmembrane region" description="Helical" evidence="1">
    <location>
        <begin position="640"/>
        <end position="659"/>
    </location>
</feature>
<gene>
    <name evidence="2" type="ORF">ACHHYP_05552</name>
</gene>
<evidence type="ECO:0000313" key="2">
    <source>
        <dbReference type="EMBL" id="OQR90400.1"/>
    </source>
</evidence>
<comment type="caution">
    <text evidence="2">The sequence shown here is derived from an EMBL/GenBank/DDBJ whole genome shotgun (WGS) entry which is preliminary data.</text>
</comment>
<keyword evidence="1" id="KW-0472">Membrane</keyword>
<accession>A0A1V9YXX8</accession>
<feature type="transmembrane region" description="Helical" evidence="1">
    <location>
        <begin position="608"/>
        <end position="633"/>
    </location>
</feature>
<keyword evidence="1" id="KW-1133">Transmembrane helix</keyword>
<feature type="transmembrane region" description="Helical" evidence="1">
    <location>
        <begin position="12"/>
        <end position="30"/>
    </location>
</feature>
<dbReference type="AlphaFoldDB" id="A0A1V9YXX8"/>
<keyword evidence="3" id="KW-1185">Reference proteome</keyword>
<reference evidence="2 3" key="1">
    <citation type="journal article" date="2014" name="Genome Biol. Evol.">
        <title>The secreted proteins of Achlya hypogyna and Thraustotheca clavata identify the ancestral oomycete secretome and reveal gene acquisitions by horizontal gene transfer.</title>
        <authorList>
            <person name="Misner I."/>
            <person name="Blouin N."/>
            <person name="Leonard G."/>
            <person name="Richards T.A."/>
            <person name="Lane C.E."/>
        </authorList>
    </citation>
    <scope>NUCLEOTIDE SEQUENCE [LARGE SCALE GENOMIC DNA]</scope>
    <source>
        <strain evidence="2 3">ATCC 48635</strain>
    </source>
</reference>
<feature type="non-terminal residue" evidence="2">
    <location>
        <position position="846"/>
    </location>
</feature>
<sequence>MGRVLLSKTMQHWLGIVYLALSMGCSIWFLDIISPGLSNDLFWPGFEPTAAHTYLLDVFSTHLAAGGNAVVDLFDPKEAIVKVYGLSTTMAYSKPTYPRELALAQYISIQDAIARCDRDFASNGAVYLEPYLRNVHWSDWYAAYGSSFNFAVSDAIVGTNDDGVLDEQKYLSFQLQWSNDMQIGIQESVTVINMFGWEQAVTVTSIPFGTRSSMWTSFALNWVFYDDLWGAAVANASLVRSAPNFMGDATMEALLGLYPFTPCSVIIHDHIGPFQSVDMFLTSPPPSLISAVTALQSSVAIAIYNDATVLTSFRDLPTTLLDPVPLHWQLPNFTFFGGNPMCAFGAGATFVQPSFSFDDSCGTQVPTHLLVHPMPTLFATVSLFLRDAGVGGACQLCGAATTETCSVLTHATSTIAGSLLRNVTLRQQLKPILVSAIQGVQRMNVEIIQFALSPGGDSTVLRQPLLGGTSWDFFGYVALHEWATGLREVVSFQGDVAAHMLISERVEPIPFKVSSKEVPISTCRYLWTIVVLITCTLVAVAILTATYAMQTAYGLGLLQFNRVVGPVWVGRPLLLLRAVTAITALSTTPLRFIHADGAARFEFAPRPVMHTFILCGEAAWLTYVTNDILLVVVHQLSPRAAHISSIVVWIVLVILETVAPIRASATVDRACSRVNMEAQMVCVSGTVVVGSLGRGLVVLGVNAAVITLVYGLTWLLRARNKIPWRASPFPYLVSAGAEAFLAPVGDIWHLDGATAAMSGFLRFRWRSRVYIFDTKLWILYHNDIGSLGIAKSVVGPNASIATPPIRANYDLQSIVKLGAGLTYVAMTAAGSLSYIQLSTINLANDF</sequence>
<evidence type="ECO:0000313" key="3">
    <source>
        <dbReference type="Proteomes" id="UP000243579"/>
    </source>
</evidence>
<evidence type="ECO:0008006" key="4">
    <source>
        <dbReference type="Google" id="ProtNLM"/>
    </source>
</evidence>
<feature type="transmembrane region" description="Helical" evidence="1">
    <location>
        <begin position="696"/>
        <end position="716"/>
    </location>
</feature>
<dbReference type="EMBL" id="JNBR01000634">
    <property type="protein sequence ID" value="OQR90400.1"/>
    <property type="molecule type" value="Genomic_DNA"/>
</dbReference>
<dbReference type="PROSITE" id="PS51257">
    <property type="entry name" value="PROKAR_LIPOPROTEIN"/>
    <property type="match status" value="1"/>
</dbReference>
<protein>
    <recommendedName>
        <fullName evidence="4">Transmembrane protein</fullName>
    </recommendedName>
</protein>
<dbReference type="OrthoDB" id="10453254at2759"/>
<dbReference type="Proteomes" id="UP000243579">
    <property type="component" value="Unassembled WGS sequence"/>
</dbReference>
<name>A0A1V9YXX8_ACHHY</name>